<proteinExistence type="predicted"/>
<accession>A0A564YYV7</accession>
<sequence>MFSPGLTKVTNLKLSSFSINENARLSAIGYYASSHLLSSSARSPLYLCLSLSLTRFNPCCGLLEYTFGLTNPQWSAPRLLIALTQTATNW</sequence>
<name>A0A564YYV7_HYMDI</name>
<keyword evidence="2" id="KW-1185">Reference proteome</keyword>
<evidence type="ECO:0000313" key="1">
    <source>
        <dbReference type="EMBL" id="VUZ52346.1"/>
    </source>
</evidence>
<dbReference type="Proteomes" id="UP000321570">
    <property type="component" value="Unassembled WGS sequence"/>
</dbReference>
<reference evidence="1 2" key="1">
    <citation type="submission" date="2019-07" db="EMBL/GenBank/DDBJ databases">
        <authorList>
            <person name="Jastrzebski P J."/>
            <person name="Paukszto L."/>
            <person name="Jastrzebski P J."/>
        </authorList>
    </citation>
    <scope>NUCLEOTIDE SEQUENCE [LARGE SCALE GENOMIC DNA]</scope>
    <source>
        <strain evidence="1 2">WMS-il1</strain>
    </source>
</reference>
<evidence type="ECO:0000313" key="2">
    <source>
        <dbReference type="Proteomes" id="UP000321570"/>
    </source>
</evidence>
<gene>
    <name evidence="1" type="ORF">WMSIL1_LOCUS10873</name>
</gene>
<organism evidence="1 2">
    <name type="scientific">Hymenolepis diminuta</name>
    <name type="common">Rat tapeworm</name>
    <dbReference type="NCBI Taxonomy" id="6216"/>
    <lineage>
        <taxon>Eukaryota</taxon>
        <taxon>Metazoa</taxon>
        <taxon>Spiralia</taxon>
        <taxon>Lophotrochozoa</taxon>
        <taxon>Platyhelminthes</taxon>
        <taxon>Cestoda</taxon>
        <taxon>Eucestoda</taxon>
        <taxon>Cyclophyllidea</taxon>
        <taxon>Hymenolepididae</taxon>
        <taxon>Hymenolepis</taxon>
    </lineage>
</organism>
<dbReference type="AlphaFoldDB" id="A0A564YYV7"/>
<dbReference type="EMBL" id="CABIJS010000488">
    <property type="protein sequence ID" value="VUZ52346.1"/>
    <property type="molecule type" value="Genomic_DNA"/>
</dbReference>
<protein>
    <submittedName>
        <fullName evidence="1">Uncharacterized protein</fullName>
    </submittedName>
</protein>